<dbReference type="AlphaFoldDB" id="A0A317EQ23"/>
<organism evidence="5 6">
    <name type="scientific">Pedobacter yonginense</name>
    <dbReference type="NCBI Taxonomy" id="651869"/>
    <lineage>
        <taxon>Bacteria</taxon>
        <taxon>Pseudomonadati</taxon>
        <taxon>Bacteroidota</taxon>
        <taxon>Sphingobacteriia</taxon>
        <taxon>Sphingobacteriales</taxon>
        <taxon>Sphingobacteriaceae</taxon>
        <taxon>Pedobacter</taxon>
    </lineage>
</organism>
<dbReference type="OrthoDB" id="714097at2"/>
<evidence type="ECO:0000256" key="1">
    <source>
        <dbReference type="ARBA" id="ARBA00010923"/>
    </source>
</evidence>
<proteinExistence type="inferred from homology"/>
<dbReference type="PANTHER" id="PTHR30408">
    <property type="entry name" value="TYPE-1 RESTRICTION ENZYME ECOKI SPECIFICITY PROTEIN"/>
    <property type="match status" value="1"/>
</dbReference>
<accession>A0A317EQ23</accession>
<sequence>MKSNKKNGWGFVSLEDIAIHTLGGDWGSEVKSNINPSFIQVKVIRGTDYKFWSRDKAFNAAKRAIKKDSLKKRELLANDIVVEISGGGPDQPVGRVIQIDNETILSEQSPLVCSNFFRQIRLSGAVNPNYIYHFLNFSYLSGHFNNIQTQTTNLRNLNFNEYLKTPIPIPDLSTQSIFADKIGSLKQRIEQIKARIENLSLIGDRLLSYFTEHNINDSNLSLGDYLEQSNDRIGKGFEKLLKVGVDNFKGVIPLRSTRKSNFSTYKVVLPGDFVYNPMRINIGSIGIYNGEKLAITSPDYVVFRIKDTISPLLLLKFLKSDIGLKEINSLTRGSVRSRLYFSSLLQLSFPLNRELQEQANLSLVLFNKLIVKANLISTKLDTFFLDYQEKIFKGEISNKSTEKGIKLLFDEIQEHKALSISIEKMKKSIKKVPTKLPDIEVIKEIIQSNFNKNSFTFQDLEKLVYARIEIDYDDLKDILFNYLREPIGDDSSEVFLEIEDSKKDGLIFKIAK</sequence>
<dbReference type="RefSeq" id="WP_109923886.1">
    <property type="nucleotide sequence ID" value="NZ_QGNZ01000001.1"/>
</dbReference>
<dbReference type="GO" id="GO:0009307">
    <property type="term" value="P:DNA restriction-modification system"/>
    <property type="evidence" value="ECO:0007669"/>
    <property type="project" value="UniProtKB-KW"/>
</dbReference>
<dbReference type="SUPFAM" id="SSF116734">
    <property type="entry name" value="DNA methylase specificity domain"/>
    <property type="match status" value="2"/>
</dbReference>
<keyword evidence="6" id="KW-1185">Reference proteome</keyword>
<protein>
    <recommendedName>
        <fullName evidence="4">Type I restriction modification DNA specificity domain-containing protein</fullName>
    </recommendedName>
</protein>
<evidence type="ECO:0000256" key="2">
    <source>
        <dbReference type="ARBA" id="ARBA00022747"/>
    </source>
</evidence>
<dbReference type="Gene3D" id="3.90.220.20">
    <property type="entry name" value="DNA methylase specificity domains"/>
    <property type="match status" value="2"/>
</dbReference>
<name>A0A317EQ23_9SPHI</name>
<dbReference type="Proteomes" id="UP000245379">
    <property type="component" value="Unassembled WGS sequence"/>
</dbReference>
<dbReference type="InterPro" id="IPR000055">
    <property type="entry name" value="Restrct_endonuc_typeI_TRD"/>
</dbReference>
<dbReference type="EMBL" id="QGNZ01000001">
    <property type="protein sequence ID" value="PWS28455.1"/>
    <property type="molecule type" value="Genomic_DNA"/>
</dbReference>
<gene>
    <name evidence="5" type="ORF">DHW03_00935</name>
</gene>
<keyword evidence="3" id="KW-0238">DNA-binding</keyword>
<evidence type="ECO:0000313" key="6">
    <source>
        <dbReference type="Proteomes" id="UP000245379"/>
    </source>
</evidence>
<comment type="caution">
    <text evidence="5">The sequence shown here is derived from an EMBL/GenBank/DDBJ whole genome shotgun (WGS) entry which is preliminary data.</text>
</comment>
<dbReference type="Pfam" id="PF01420">
    <property type="entry name" value="Methylase_S"/>
    <property type="match status" value="1"/>
</dbReference>
<evidence type="ECO:0000256" key="3">
    <source>
        <dbReference type="ARBA" id="ARBA00023125"/>
    </source>
</evidence>
<reference evidence="5 6" key="1">
    <citation type="submission" date="2018-05" db="EMBL/GenBank/DDBJ databases">
        <title>Pedobacter paludis sp. nov., isolated from wetland soil.</title>
        <authorList>
            <person name="Zhang Y."/>
            <person name="Wang G."/>
        </authorList>
    </citation>
    <scope>NUCLEOTIDE SEQUENCE [LARGE SCALE GENOMIC DNA]</scope>
    <source>
        <strain evidence="5 6">KCTC22721</strain>
    </source>
</reference>
<dbReference type="InterPro" id="IPR052021">
    <property type="entry name" value="Type-I_RS_S_subunit"/>
</dbReference>
<dbReference type="InterPro" id="IPR044946">
    <property type="entry name" value="Restrct_endonuc_typeI_TRD_sf"/>
</dbReference>
<dbReference type="GO" id="GO:0003677">
    <property type="term" value="F:DNA binding"/>
    <property type="evidence" value="ECO:0007669"/>
    <property type="project" value="UniProtKB-KW"/>
</dbReference>
<keyword evidence="2" id="KW-0680">Restriction system</keyword>
<evidence type="ECO:0000313" key="5">
    <source>
        <dbReference type="EMBL" id="PWS28455.1"/>
    </source>
</evidence>
<dbReference type="PANTHER" id="PTHR30408:SF12">
    <property type="entry name" value="TYPE I RESTRICTION ENZYME MJAVIII SPECIFICITY SUBUNIT"/>
    <property type="match status" value="1"/>
</dbReference>
<evidence type="ECO:0000259" key="4">
    <source>
        <dbReference type="Pfam" id="PF01420"/>
    </source>
</evidence>
<comment type="similarity">
    <text evidence="1">Belongs to the type-I restriction system S methylase family.</text>
</comment>
<feature type="domain" description="Type I restriction modification DNA specificity" evidence="4">
    <location>
        <begin position="46"/>
        <end position="197"/>
    </location>
</feature>